<keyword evidence="10" id="KW-1185">Reference proteome</keyword>
<dbReference type="InterPro" id="IPR005769">
    <property type="entry name" value="PhnE/PtxC"/>
</dbReference>
<dbReference type="PANTHER" id="PTHR30043">
    <property type="entry name" value="PHOSPHONATES TRANSPORT SYSTEM PERMEASE PROTEIN"/>
    <property type="match status" value="1"/>
</dbReference>
<evidence type="ECO:0000256" key="6">
    <source>
        <dbReference type="ARBA" id="ARBA00023136"/>
    </source>
</evidence>
<dbReference type="Gene3D" id="1.10.3720.10">
    <property type="entry name" value="MetI-like"/>
    <property type="match status" value="1"/>
</dbReference>
<comment type="caution">
    <text evidence="9">The sequence shown here is derived from an EMBL/GenBank/DDBJ whole genome shotgun (WGS) entry which is preliminary data.</text>
</comment>
<dbReference type="CDD" id="cd06261">
    <property type="entry name" value="TM_PBP2"/>
    <property type="match status" value="1"/>
</dbReference>
<protein>
    <submittedName>
        <fullName evidence="9">Phosphonate ABC transporter, permease protein PhnE</fullName>
    </submittedName>
</protein>
<dbReference type="InterPro" id="IPR035906">
    <property type="entry name" value="MetI-like_sf"/>
</dbReference>
<comment type="similarity">
    <text evidence="7">Belongs to the binding-protein-dependent transport system permease family.</text>
</comment>
<feature type="domain" description="ABC transmembrane type-1" evidence="8">
    <location>
        <begin position="75"/>
        <end position="258"/>
    </location>
</feature>
<dbReference type="PROSITE" id="PS50928">
    <property type="entry name" value="ABC_TM1"/>
    <property type="match status" value="1"/>
</dbReference>
<evidence type="ECO:0000313" key="9">
    <source>
        <dbReference type="EMBL" id="MFC6316250.1"/>
    </source>
</evidence>
<proteinExistence type="inferred from homology"/>
<keyword evidence="2 7" id="KW-0813">Transport</keyword>
<name>A0ABW1UQK0_9LACO</name>
<feature type="transmembrane region" description="Helical" evidence="7">
    <location>
        <begin position="240"/>
        <end position="258"/>
    </location>
</feature>
<feature type="transmembrane region" description="Helical" evidence="7">
    <location>
        <begin position="81"/>
        <end position="104"/>
    </location>
</feature>
<accession>A0ABW1UQK0</accession>
<reference evidence="10" key="1">
    <citation type="journal article" date="2019" name="Int. J. Syst. Evol. Microbiol.">
        <title>The Global Catalogue of Microorganisms (GCM) 10K type strain sequencing project: providing services to taxonomists for standard genome sequencing and annotation.</title>
        <authorList>
            <consortium name="The Broad Institute Genomics Platform"/>
            <consortium name="The Broad Institute Genome Sequencing Center for Infectious Disease"/>
            <person name="Wu L."/>
            <person name="Ma J."/>
        </authorList>
    </citation>
    <scope>NUCLEOTIDE SEQUENCE [LARGE SCALE GENOMIC DNA]</scope>
    <source>
        <strain evidence="10">CCM 8897</strain>
    </source>
</reference>
<dbReference type="InterPro" id="IPR000515">
    <property type="entry name" value="MetI-like"/>
</dbReference>
<evidence type="ECO:0000256" key="1">
    <source>
        <dbReference type="ARBA" id="ARBA00004651"/>
    </source>
</evidence>
<dbReference type="SUPFAM" id="SSF161098">
    <property type="entry name" value="MetI-like"/>
    <property type="match status" value="1"/>
</dbReference>
<keyword evidence="5 7" id="KW-1133">Transmembrane helix</keyword>
<organism evidence="9 10">
    <name type="scientific">Lapidilactobacillus achengensis</name>
    <dbReference type="NCBI Taxonomy" id="2486000"/>
    <lineage>
        <taxon>Bacteria</taxon>
        <taxon>Bacillati</taxon>
        <taxon>Bacillota</taxon>
        <taxon>Bacilli</taxon>
        <taxon>Lactobacillales</taxon>
        <taxon>Lactobacillaceae</taxon>
        <taxon>Lapidilactobacillus</taxon>
    </lineage>
</organism>
<dbReference type="NCBIfam" id="TIGR01097">
    <property type="entry name" value="PhnE"/>
    <property type="match status" value="1"/>
</dbReference>
<dbReference type="PANTHER" id="PTHR30043:SF1">
    <property type="entry name" value="ABC TRANSPORT SYSTEM PERMEASE PROTEIN P69"/>
    <property type="match status" value="1"/>
</dbReference>
<comment type="subcellular location">
    <subcellularLocation>
        <location evidence="1 7">Cell membrane</location>
        <topology evidence="1 7">Multi-pass membrane protein</topology>
    </subcellularLocation>
</comment>
<keyword evidence="6 7" id="KW-0472">Membrane</keyword>
<keyword evidence="3" id="KW-1003">Cell membrane</keyword>
<feature type="transmembrane region" description="Helical" evidence="7">
    <location>
        <begin position="124"/>
        <end position="151"/>
    </location>
</feature>
<evidence type="ECO:0000256" key="4">
    <source>
        <dbReference type="ARBA" id="ARBA00022692"/>
    </source>
</evidence>
<dbReference type="EMBL" id="JBHSSM010000029">
    <property type="protein sequence ID" value="MFC6316250.1"/>
    <property type="molecule type" value="Genomic_DNA"/>
</dbReference>
<gene>
    <name evidence="9" type="primary">phnE</name>
    <name evidence="9" type="ORF">ACFQHW_11800</name>
</gene>
<dbReference type="Pfam" id="PF00528">
    <property type="entry name" value="BPD_transp_1"/>
    <property type="match status" value="1"/>
</dbReference>
<evidence type="ECO:0000256" key="2">
    <source>
        <dbReference type="ARBA" id="ARBA00022448"/>
    </source>
</evidence>
<evidence type="ECO:0000256" key="7">
    <source>
        <dbReference type="RuleBase" id="RU363032"/>
    </source>
</evidence>
<evidence type="ECO:0000313" key="10">
    <source>
        <dbReference type="Proteomes" id="UP001596310"/>
    </source>
</evidence>
<dbReference type="Proteomes" id="UP001596310">
    <property type="component" value="Unassembled WGS sequence"/>
</dbReference>
<keyword evidence="4 7" id="KW-0812">Transmembrane</keyword>
<dbReference type="RefSeq" id="WP_125599027.1">
    <property type="nucleotide sequence ID" value="NZ_JBHSSM010000029.1"/>
</dbReference>
<evidence type="ECO:0000256" key="5">
    <source>
        <dbReference type="ARBA" id="ARBA00022989"/>
    </source>
</evidence>
<feature type="transmembrane region" description="Helical" evidence="7">
    <location>
        <begin position="21"/>
        <end position="39"/>
    </location>
</feature>
<sequence length="266" mass="29271">MRKRTLTLPNGKVVTEQRSKVPLICAILLVFIIVAMRVTHFSFRTLATNGHQFFVILGAMFPPHLDFLNRVWQPLFDTIKMSFLGSLLGALVAVPLAVLSATNIVKSKLLSGFFKLVLSIMRTLPTIVMALIATFIFGLGTMAGTLAIFIFTVSYVGKLTYEQIESLDMGTFEALESLGLTRLQAFRYGIVPQILPTYLSTSLFSFEGNLRYAAILGYVGAGGLGIILNEQLGWRDYGNVGMILTVLIVTVGLIELISQTARQKLQ</sequence>
<feature type="transmembrane region" description="Helical" evidence="7">
    <location>
        <begin position="210"/>
        <end position="228"/>
    </location>
</feature>
<evidence type="ECO:0000256" key="3">
    <source>
        <dbReference type="ARBA" id="ARBA00022475"/>
    </source>
</evidence>
<evidence type="ECO:0000259" key="8">
    <source>
        <dbReference type="PROSITE" id="PS50928"/>
    </source>
</evidence>